<feature type="signal peptide" evidence="6">
    <location>
        <begin position="1"/>
        <end position="25"/>
    </location>
</feature>
<keyword evidence="3" id="KW-1015">Disulfide bond</keyword>
<comment type="similarity">
    <text evidence="1 5">Belongs to the peptidase M2 family.</text>
</comment>
<dbReference type="HOGENOM" id="CLU_2470893_0_0_1"/>
<keyword evidence="9" id="KW-1185">Reference proteome</keyword>
<evidence type="ECO:0000256" key="4">
    <source>
        <dbReference type="ARBA" id="ARBA00023180"/>
    </source>
</evidence>
<dbReference type="Proteomes" id="UP000000673">
    <property type="component" value="Unassembled WGS sequence"/>
</dbReference>
<gene>
    <name evidence="7" type="ORF">AND_005290</name>
</gene>
<dbReference type="EMBL" id="ADMH02001324">
    <property type="protein sequence ID" value="ETN63010.1"/>
    <property type="molecule type" value="Genomic_DNA"/>
</dbReference>
<dbReference type="OMA" id="CSRTNWV"/>
<reference evidence="8" key="4">
    <citation type="submission" date="2015-06" db="UniProtKB">
        <authorList>
            <consortium name="EnsemblMetazoa"/>
        </authorList>
    </citation>
    <scope>IDENTIFICATION</scope>
</reference>
<dbReference type="STRING" id="43151.W5JJD5"/>
<evidence type="ECO:0000256" key="3">
    <source>
        <dbReference type="ARBA" id="ARBA00023157"/>
    </source>
</evidence>
<reference evidence="7 9" key="1">
    <citation type="journal article" date="2010" name="BMC Genomics">
        <title>Combination of measures distinguishes pre-miRNAs from other stem-loops in the genome of the newly sequenced Anopheles darlingi.</title>
        <authorList>
            <person name="Mendes N.D."/>
            <person name="Freitas A.T."/>
            <person name="Vasconcelos A.T."/>
            <person name="Sagot M.F."/>
        </authorList>
    </citation>
    <scope>NUCLEOTIDE SEQUENCE</scope>
</reference>
<keyword evidence="2 6" id="KW-0732">Signal</keyword>
<evidence type="ECO:0000256" key="5">
    <source>
        <dbReference type="PROSITE-ProRule" id="PRU01355"/>
    </source>
</evidence>
<protein>
    <submittedName>
        <fullName evidence="7">Angiotensin-converting enzyme</fullName>
    </submittedName>
</protein>
<evidence type="ECO:0000313" key="7">
    <source>
        <dbReference type="EMBL" id="ETN63010.1"/>
    </source>
</evidence>
<keyword evidence="4" id="KW-0325">Glycoprotein</keyword>
<organism evidence="7">
    <name type="scientific">Anopheles darlingi</name>
    <name type="common">Mosquito</name>
    <dbReference type="NCBI Taxonomy" id="43151"/>
    <lineage>
        <taxon>Eukaryota</taxon>
        <taxon>Metazoa</taxon>
        <taxon>Ecdysozoa</taxon>
        <taxon>Arthropoda</taxon>
        <taxon>Hexapoda</taxon>
        <taxon>Insecta</taxon>
        <taxon>Pterygota</taxon>
        <taxon>Neoptera</taxon>
        <taxon>Endopterygota</taxon>
        <taxon>Diptera</taxon>
        <taxon>Nematocera</taxon>
        <taxon>Culicoidea</taxon>
        <taxon>Culicidae</taxon>
        <taxon>Anophelinae</taxon>
        <taxon>Anopheles</taxon>
    </lineage>
</organism>
<reference evidence="7" key="2">
    <citation type="submission" date="2010-05" db="EMBL/GenBank/DDBJ databases">
        <authorList>
            <person name="Almeida L.G."/>
            <person name="Nicolas M.F."/>
            <person name="Souza R.C."/>
            <person name="Vasconcelos A.T.R."/>
        </authorList>
    </citation>
    <scope>NUCLEOTIDE SEQUENCE</scope>
</reference>
<proteinExistence type="inferred from homology"/>
<evidence type="ECO:0000313" key="8">
    <source>
        <dbReference type="EnsemblMetazoa" id="ADAC005290-PA"/>
    </source>
</evidence>
<comment type="caution">
    <text evidence="5">Lacks conserved residue(s) required for the propagation of feature annotation.</text>
</comment>
<evidence type="ECO:0000256" key="2">
    <source>
        <dbReference type="ARBA" id="ARBA00022729"/>
    </source>
</evidence>
<dbReference type="VEuPathDB" id="VectorBase:ADAR2_005467"/>
<feature type="chain" id="PRO_5010155470" evidence="6">
    <location>
        <begin position="26"/>
        <end position="88"/>
    </location>
</feature>
<dbReference type="GO" id="GO:0006508">
    <property type="term" value="P:proteolysis"/>
    <property type="evidence" value="ECO:0007669"/>
    <property type="project" value="InterPro"/>
</dbReference>
<dbReference type="AlphaFoldDB" id="W5JJD5"/>
<dbReference type="PROSITE" id="PS52011">
    <property type="entry name" value="PEPTIDASE_M2"/>
    <property type="match status" value="1"/>
</dbReference>
<reference evidence="7" key="3">
    <citation type="journal article" date="2013" name="Nucleic Acids Res.">
        <title>The genome of Anopheles darlingi, the main neotropical malaria vector.</title>
        <authorList>
            <person name="Marinotti O."/>
            <person name="Cerqueira G.C."/>
            <person name="de Almeida L.G."/>
            <person name="Ferro M.I."/>
            <person name="Loreto E.L."/>
            <person name="Zaha A."/>
            <person name="Teixeira S.M."/>
            <person name="Wespiser A.R."/>
            <person name="Almeida E Silva A."/>
            <person name="Schlindwein A.D."/>
            <person name="Pacheco A.C."/>
            <person name="Silva A.L."/>
            <person name="Graveley B.R."/>
            <person name="Walenz B.P."/>
            <person name="Lima Bde A."/>
            <person name="Ribeiro C.A."/>
            <person name="Nunes-Silva C.G."/>
            <person name="de Carvalho C.R."/>
            <person name="Soares C.M."/>
            <person name="de Menezes C.B."/>
            <person name="Matiolli C."/>
            <person name="Caffrey D."/>
            <person name="Araujo D.A."/>
            <person name="de Oliveira D.M."/>
            <person name="Golenbock D."/>
            <person name="Grisard E.C."/>
            <person name="Fantinatti-Garboggini F."/>
            <person name="de Carvalho F.M."/>
            <person name="Barcellos F.G."/>
            <person name="Prosdocimi F."/>
            <person name="May G."/>
            <person name="Azevedo Junior G.M."/>
            <person name="Guimaraes G.M."/>
            <person name="Goldman G.H."/>
            <person name="Padilha I.Q."/>
            <person name="Batista Jda S."/>
            <person name="Ferro J.A."/>
            <person name="Ribeiro J.M."/>
            <person name="Fietto J.L."/>
            <person name="Dabbas K.M."/>
            <person name="Cerdeira L."/>
            <person name="Agnez-Lima L.F."/>
            <person name="Brocchi M."/>
            <person name="de Carvalho M.O."/>
            <person name="Teixeira Mde M."/>
            <person name="Diniz Maia Mde M."/>
            <person name="Goldman M.H."/>
            <person name="Cruz Schneider M.P."/>
            <person name="Felipe M.S."/>
            <person name="Hungria M."/>
            <person name="Nicolas M.F."/>
            <person name="Pereira M."/>
            <person name="Montes M.A."/>
            <person name="Cantao M.E."/>
            <person name="Vincentz M."/>
            <person name="Rafael M.S."/>
            <person name="Silverman N."/>
            <person name="Stoco P.H."/>
            <person name="Souza R.C."/>
            <person name="Vicentini R."/>
            <person name="Gazzinelli R.T."/>
            <person name="Neves Rde O."/>
            <person name="Silva R."/>
            <person name="Astolfi-Filho S."/>
            <person name="Maciel T.E."/>
            <person name="Urmenyi T.P."/>
            <person name="Tadei W.P."/>
            <person name="Camargo E.P."/>
            <person name="de Vasconcelos A.T."/>
        </authorList>
    </citation>
    <scope>NUCLEOTIDE SEQUENCE</scope>
</reference>
<dbReference type="GO" id="GO:0008237">
    <property type="term" value="F:metallopeptidase activity"/>
    <property type="evidence" value="ECO:0007669"/>
    <property type="project" value="InterPro"/>
</dbReference>
<sequence>MALVECSRTNWVLALLVLVVATVRASDPELERSELDAQRYLAELETEILTRNNNATELSWAYESNISEETLKQRNDAASRNANFFKVR</sequence>
<dbReference type="InterPro" id="IPR001548">
    <property type="entry name" value="Peptidase_M2"/>
</dbReference>
<name>W5JJD5_ANODA</name>
<dbReference type="GO" id="GO:0008241">
    <property type="term" value="F:peptidyl-dipeptidase activity"/>
    <property type="evidence" value="ECO:0007669"/>
    <property type="project" value="InterPro"/>
</dbReference>
<evidence type="ECO:0000313" key="9">
    <source>
        <dbReference type="Proteomes" id="UP000000673"/>
    </source>
</evidence>
<accession>W5JJD5</accession>
<evidence type="ECO:0000256" key="1">
    <source>
        <dbReference type="ARBA" id="ARBA00008139"/>
    </source>
</evidence>
<evidence type="ECO:0000256" key="6">
    <source>
        <dbReference type="SAM" id="SignalP"/>
    </source>
</evidence>
<dbReference type="VEuPathDB" id="VectorBase:ADAC005290"/>
<dbReference type="GO" id="GO:0016020">
    <property type="term" value="C:membrane"/>
    <property type="evidence" value="ECO:0007669"/>
    <property type="project" value="InterPro"/>
</dbReference>
<dbReference type="EnsemblMetazoa" id="ADAC005290-RA">
    <property type="protein sequence ID" value="ADAC005290-PA"/>
    <property type="gene ID" value="ADAC005290"/>
</dbReference>